<dbReference type="InterPro" id="IPR036452">
    <property type="entry name" value="Ribo_hydro-like"/>
</dbReference>
<dbReference type="CDD" id="cd12797">
    <property type="entry name" value="M23_peptidase"/>
    <property type="match status" value="1"/>
</dbReference>
<dbReference type="SUPFAM" id="SSF51261">
    <property type="entry name" value="Duplicated hybrid motif"/>
    <property type="match status" value="1"/>
</dbReference>
<dbReference type="SUPFAM" id="SSF53590">
    <property type="entry name" value="Nucleoside hydrolase"/>
    <property type="match status" value="1"/>
</dbReference>
<dbReference type="PATRIC" id="fig|989403.3.peg.1153"/>
<name>A0A166A393_9HYPH</name>
<dbReference type="InterPro" id="IPR001910">
    <property type="entry name" value="Inosine/uridine_hydrolase_dom"/>
</dbReference>
<dbReference type="Pfam" id="PF01551">
    <property type="entry name" value="Peptidase_M23"/>
    <property type="match status" value="1"/>
</dbReference>
<dbReference type="GO" id="GO:0006152">
    <property type="term" value="P:purine nucleoside catabolic process"/>
    <property type="evidence" value="ECO:0007669"/>
    <property type="project" value="TreeGrafter"/>
</dbReference>
<evidence type="ECO:0000259" key="3">
    <source>
        <dbReference type="Pfam" id="PF01156"/>
    </source>
</evidence>
<comment type="caution">
    <text evidence="5">The sequence shown here is derived from an EMBL/GenBank/DDBJ whole genome shotgun (WGS) entry which is preliminary data.</text>
</comment>
<evidence type="ECO:0000313" key="6">
    <source>
        <dbReference type="Proteomes" id="UP000076577"/>
    </source>
</evidence>
<dbReference type="EC" id="3.2.-.-" evidence="5"/>
<proteinExistence type="predicted"/>
<dbReference type="InterPro" id="IPR023186">
    <property type="entry name" value="IUNH"/>
</dbReference>
<feature type="domain" description="M23ase beta-sheet core" evidence="4">
    <location>
        <begin position="32"/>
        <end position="98"/>
    </location>
</feature>
<keyword evidence="1 5" id="KW-0378">Hydrolase</keyword>
<dbReference type="Proteomes" id="UP000076577">
    <property type="component" value="Unassembled WGS sequence"/>
</dbReference>
<organism evidence="5 6">
    <name type="scientific">Pseudovibrio axinellae</name>
    <dbReference type="NCBI Taxonomy" id="989403"/>
    <lineage>
        <taxon>Bacteria</taxon>
        <taxon>Pseudomonadati</taxon>
        <taxon>Pseudomonadota</taxon>
        <taxon>Alphaproteobacteria</taxon>
        <taxon>Hyphomicrobiales</taxon>
        <taxon>Stappiaceae</taxon>
        <taxon>Pseudovibrio</taxon>
    </lineage>
</organism>
<gene>
    <name evidence="5" type="primary">rihA_1</name>
    <name evidence="5" type="ORF">PsAD2_01070</name>
</gene>
<evidence type="ECO:0000259" key="4">
    <source>
        <dbReference type="Pfam" id="PF01551"/>
    </source>
</evidence>
<keyword evidence="2 5" id="KW-0326">Glycosidase</keyword>
<dbReference type="Gene3D" id="2.70.70.10">
    <property type="entry name" value="Glucose Permease (Domain IIA)"/>
    <property type="match status" value="1"/>
</dbReference>
<feature type="domain" description="Inosine/uridine-preferring nucleoside hydrolase" evidence="3">
    <location>
        <begin position="117"/>
        <end position="285"/>
    </location>
</feature>
<dbReference type="EMBL" id="LMCB01000006">
    <property type="protein sequence ID" value="KZL20584.1"/>
    <property type="molecule type" value="Genomic_DNA"/>
</dbReference>
<dbReference type="InterPro" id="IPR011055">
    <property type="entry name" value="Dup_hybrid_motif"/>
</dbReference>
<dbReference type="PANTHER" id="PTHR12304">
    <property type="entry name" value="INOSINE-URIDINE PREFERRING NUCLEOSIDE HYDROLASE"/>
    <property type="match status" value="1"/>
</dbReference>
<reference evidence="5 6" key="1">
    <citation type="journal article" date="2016" name="Front. Microbiol.">
        <title>Comparative Genomic Analysis Reveals a Diverse Repertoire of Genes Involved in Prokaryote-Eukaryote Interactions within the Pseudovibrio Genus.</title>
        <authorList>
            <person name="Romano S."/>
            <person name="Fernandez-Guerra A."/>
            <person name="Reen F.J."/>
            <person name="Glockner F.O."/>
            <person name="Crowley S.P."/>
            <person name="O'Sullivan O."/>
            <person name="Cotter P.D."/>
            <person name="Adams C."/>
            <person name="Dobson A.D."/>
            <person name="O'Gara F."/>
        </authorList>
    </citation>
    <scope>NUCLEOTIDE SEQUENCE [LARGE SCALE GENOMIC DNA]</scope>
    <source>
        <strain evidence="5 6">Ad2</strain>
    </source>
</reference>
<dbReference type="STRING" id="989403.SAMN05421798_107307"/>
<evidence type="ECO:0000256" key="2">
    <source>
        <dbReference type="ARBA" id="ARBA00023295"/>
    </source>
</evidence>
<keyword evidence="6" id="KW-1185">Reference proteome</keyword>
<dbReference type="AlphaFoldDB" id="A0A166A393"/>
<dbReference type="Pfam" id="PF01156">
    <property type="entry name" value="IU_nuc_hydro"/>
    <property type="match status" value="1"/>
</dbReference>
<dbReference type="GO" id="GO:0008477">
    <property type="term" value="F:purine nucleosidase activity"/>
    <property type="evidence" value="ECO:0007669"/>
    <property type="project" value="TreeGrafter"/>
</dbReference>
<dbReference type="InterPro" id="IPR016047">
    <property type="entry name" value="M23ase_b-sheet_dom"/>
</dbReference>
<dbReference type="PANTHER" id="PTHR12304:SF4">
    <property type="entry name" value="URIDINE NUCLEOSIDASE"/>
    <property type="match status" value="1"/>
</dbReference>
<protein>
    <submittedName>
        <fullName evidence="5">Pyrimidine-specific ribonucleoside hydrolase RihA</fullName>
        <ecNumber evidence="5">3.2.-.-</ecNumber>
    </submittedName>
</protein>
<evidence type="ECO:0000256" key="1">
    <source>
        <dbReference type="ARBA" id="ARBA00022801"/>
    </source>
</evidence>
<dbReference type="GO" id="GO:0005829">
    <property type="term" value="C:cytosol"/>
    <property type="evidence" value="ECO:0007669"/>
    <property type="project" value="TreeGrafter"/>
</dbReference>
<sequence length="295" mass="32245">MVNGRPWPAFGEPVHAGCVGTILGTFSGQLDAQPGRIQESDEPAGNYVSLFCGDATVLYGHLDKEIEASTGDSVTTDTILGYVGNSGRSSEPHLHIHAVEGRVRNKSDLLYGAEPVLMLRLAPDVASKIEQIVFMGGSTDYGNDSPAAEFNLLCDPHAAQIVLDADIPKIMFGLNVTHQVIATPQRVQAMRDIGNDAGRVFADMSVFFEKVYRERYGFKGSALHDPCTVAWLLKPELFATRKMRVDVETNQGISFGRTVHDIWNLAGKECNTEVALRADSNGFFELLNSLLVKFR</sequence>
<evidence type="ECO:0000313" key="5">
    <source>
        <dbReference type="EMBL" id="KZL20584.1"/>
    </source>
</evidence>
<dbReference type="Gene3D" id="3.90.245.10">
    <property type="entry name" value="Ribonucleoside hydrolase-like"/>
    <property type="match status" value="1"/>
</dbReference>
<accession>A0A166A393</accession>